<feature type="compositionally biased region" description="Pro residues" evidence="9">
    <location>
        <begin position="335"/>
        <end position="346"/>
    </location>
</feature>
<dbReference type="CTD" id="81857"/>
<feature type="compositionally biased region" description="Basic residues" evidence="9">
    <location>
        <begin position="67"/>
        <end position="78"/>
    </location>
</feature>
<feature type="domain" description="Mediator of RNA polymerase II transcription subunit 25 von Willebrand factor type A" evidence="12">
    <location>
        <begin position="112"/>
        <end position="323"/>
    </location>
</feature>
<dbReference type="InterPro" id="IPR040647">
    <property type="entry name" value="SPIN-DOC_Znf-C2H2"/>
</dbReference>
<gene>
    <name evidence="15" type="primary">Med25</name>
</gene>
<feature type="compositionally biased region" description="Pro residues" evidence="9">
    <location>
        <begin position="768"/>
        <end position="778"/>
    </location>
</feature>
<dbReference type="Proteomes" id="UP000886700">
    <property type="component" value="Unplaced"/>
</dbReference>
<feature type="region of interest" description="Disordered" evidence="9">
    <location>
        <begin position="61"/>
        <end position="83"/>
    </location>
</feature>
<sequence>MCRIPIYFVLDVVDKSLFDLKRPPDGFVVPILIVSWCGNRRDRDKTASSRMPRTNMAALASAEAARRPARASASRKRTSVGPGTATAAAALAGAARGMVPGSEGPARAGGLVADVVFVIEGTANLGPYFEELRNHYLLPAIEYFNGGPPAETDFGGDYGGTQYSLVVFNTVDCAPESYVQCHAPTSSAYEFVTWLNGIKFMGGGGESCSLIAEGLSTALQLFDDFKKMREQIGQTHRVCLLICNSPPYLLPAVESTTYSGCTTESLVQKIGERGIHFSIVSPRKLPALRLLFEKAAPPAMLEPLQPPVDVSQDPRHMVLVRGLVLPVGGSSVPGPLQPKQPVPLPPAASSAAPQQALPPVPPQYQVPGNLSAAQVAAQNAVEAAKNQKAGLGPRFSPINPLQQAASAVGPPFSQAPAPPLAPGPPGAPKPPPASQPSLVSTVAPGTGLAPTAQPGTPSMQAGTVAPGGVSGPSPAQLGAPALGGQQSVSNKLLAWSGVLEWQEKPKPASVDANTKLTRSLPCQVYVNHGENLKTEQWPQKLIMQLIPQQLLTTLGPLFRNSRMVQFHFTNKDLESLKGLYRIMGNGFAGCVHFPHTAPCEVRVLMLLYSSKKKIFMGLIPYDQSGFVNGIRQVITNHKQVQQQKLEQQRGMGAQQALPGLGPILEDQARPPQNLSSQLQLRAPQPQPQGAVGASVAAGQPQPQGTTQAPTGAPQGPPGTAPGPPPSGPILRPQNPGANPQLRSLLLNPPPPQTGVPPPQASLHHLQPPGAPALLPPPHQSLGQPQLGPQLLHPPPAQSWPTQLPQRAPLPVAKRKKEGEGRVFREKWERDYFFVEVKSMPTCLICKKNVSVLKEYNLKRHYESQHSKSYDQYTAQNRDMVLQELKRALRASEALENQE</sequence>
<dbReference type="PANTHER" id="PTHR12433">
    <property type="entry name" value="MEDIATOR OF RNA POLYMERASE II TRANSCRIPTION SUBUNIT 25"/>
    <property type="match status" value="1"/>
</dbReference>
<keyword evidence="6 8" id="KW-0804">Transcription</keyword>
<evidence type="ECO:0000256" key="1">
    <source>
        <dbReference type="ARBA" id="ARBA00004123"/>
    </source>
</evidence>
<dbReference type="Pfam" id="PF11265">
    <property type="entry name" value="Med25_VWA"/>
    <property type="match status" value="1"/>
</dbReference>
<dbReference type="InterPro" id="IPR021397">
    <property type="entry name" value="Mediator_Med25_SD1"/>
</dbReference>
<comment type="function">
    <text evidence="8">Component of the Mediator complex, a coactivator involved in the regulated transcription of nearly all RNA polymerase II-dependent genes. Mediator functions as a bridge to convey information from gene-specific regulatory proteins to the basal RNA polymerase II transcription machinery. Mediator is recruited to promoters by direct interactions with regulatory proteins and serves as a scaffold for the assembly of a functional preinitiation complex with RNA polymerase II and the general transcription factors.</text>
</comment>
<evidence type="ECO:0000259" key="10">
    <source>
        <dbReference type="Pfam" id="PF11232"/>
    </source>
</evidence>
<keyword evidence="14" id="KW-1185">Reference proteome</keyword>
<name>A0A1U8CV01_MESAU</name>
<dbReference type="InterPro" id="IPR021419">
    <property type="entry name" value="Mediator_Med25_VWA"/>
</dbReference>
<keyword evidence="5" id="KW-0010">Activator</keyword>
<evidence type="ECO:0000259" key="11">
    <source>
        <dbReference type="Pfam" id="PF11235"/>
    </source>
</evidence>
<keyword evidence="7 8" id="KW-0539">Nucleus</keyword>
<feature type="domain" description="Mediator complex subunit Med25 synapsin 1" evidence="11">
    <location>
        <begin position="331"/>
        <end position="476"/>
    </location>
</feature>
<comment type="subunit">
    <text evidence="8">Component of the Mediator complex.</text>
</comment>
<evidence type="ECO:0000256" key="8">
    <source>
        <dbReference type="RuleBase" id="RU369088"/>
    </source>
</evidence>
<feature type="region of interest" description="Disordered" evidence="9">
    <location>
        <begin position="641"/>
        <end position="819"/>
    </location>
</feature>
<feature type="domain" description="Mediator complex subunit Med25 PTOV" evidence="10">
    <location>
        <begin position="490"/>
        <end position="639"/>
    </location>
</feature>
<dbReference type="SUPFAM" id="SSF53300">
    <property type="entry name" value="vWA-like"/>
    <property type="match status" value="1"/>
</dbReference>
<dbReference type="RefSeq" id="XP_012979653.1">
    <property type="nucleotide sequence ID" value="XM_013124199.3"/>
</dbReference>
<dbReference type="PANTHER" id="PTHR12433:SF10">
    <property type="entry name" value="MEDIATOR OF RNA POLYMERASE II TRANSCRIPTION SUBUNIT 25"/>
    <property type="match status" value="1"/>
</dbReference>
<reference evidence="15" key="1">
    <citation type="submission" date="2025-08" db="UniProtKB">
        <authorList>
            <consortium name="RefSeq"/>
        </authorList>
    </citation>
    <scope>IDENTIFICATION</scope>
    <source>
        <tissue evidence="15">Liver</tissue>
    </source>
</reference>
<dbReference type="Pfam" id="PF11235">
    <property type="entry name" value="Med25_SD1"/>
    <property type="match status" value="1"/>
</dbReference>
<dbReference type="GeneID" id="101830111"/>
<evidence type="ECO:0000259" key="12">
    <source>
        <dbReference type="Pfam" id="PF11265"/>
    </source>
</evidence>
<evidence type="ECO:0000259" key="13">
    <source>
        <dbReference type="Pfam" id="PF18658"/>
    </source>
</evidence>
<dbReference type="OrthoDB" id="7690434at2759"/>
<accession>A0A1U8CV01</accession>
<feature type="compositionally biased region" description="Low complexity" evidence="9">
    <location>
        <begin position="779"/>
        <end position="790"/>
    </location>
</feature>
<dbReference type="GO" id="GO:0016592">
    <property type="term" value="C:mediator complex"/>
    <property type="evidence" value="ECO:0007669"/>
    <property type="project" value="UniProtKB-UniRule"/>
</dbReference>
<organism evidence="14 15">
    <name type="scientific">Mesocricetus auratus</name>
    <name type="common">Golden hamster</name>
    <dbReference type="NCBI Taxonomy" id="10036"/>
    <lineage>
        <taxon>Eukaryota</taxon>
        <taxon>Metazoa</taxon>
        <taxon>Chordata</taxon>
        <taxon>Craniata</taxon>
        <taxon>Vertebrata</taxon>
        <taxon>Euteleostomi</taxon>
        <taxon>Mammalia</taxon>
        <taxon>Eutheria</taxon>
        <taxon>Euarchontoglires</taxon>
        <taxon>Glires</taxon>
        <taxon>Rodentia</taxon>
        <taxon>Myomorpha</taxon>
        <taxon>Muroidea</taxon>
        <taxon>Cricetidae</taxon>
        <taxon>Cricetinae</taxon>
        <taxon>Mesocricetus</taxon>
    </lineage>
</organism>
<keyword evidence="4 8" id="KW-0805">Transcription regulation</keyword>
<dbReference type="Pfam" id="PF18658">
    <property type="entry name" value="zf-C2H2_12"/>
    <property type="match status" value="1"/>
</dbReference>
<evidence type="ECO:0000256" key="6">
    <source>
        <dbReference type="ARBA" id="ARBA00023163"/>
    </source>
</evidence>
<dbReference type="InterPro" id="IPR021394">
    <property type="entry name" value="Med25_PTOV"/>
</dbReference>
<dbReference type="Pfam" id="PF11232">
    <property type="entry name" value="Med25"/>
    <property type="match status" value="1"/>
</dbReference>
<feature type="region of interest" description="Disordered" evidence="9">
    <location>
        <begin position="330"/>
        <end position="365"/>
    </location>
</feature>
<feature type="compositionally biased region" description="Pro residues" evidence="9">
    <location>
        <begin position="714"/>
        <end position="727"/>
    </location>
</feature>
<protein>
    <recommendedName>
        <fullName evidence="3 8">Mediator of RNA polymerase II transcription subunit 25</fullName>
    </recommendedName>
</protein>
<dbReference type="AlphaFoldDB" id="A0A1U8CV01"/>
<feature type="region of interest" description="Disordered" evidence="9">
    <location>
        <begin position="403"/>
        <end position="483"/>
    </location>
</feature>
<dbReference type="InterPro" id="IPR036465">
    <property type="entry name" value="vWFA_dom_sf"/>
</dbReference>
<evidence type="ECO:0000313" key="14">
    <source>
        <dbReference type="Proteomes" id="UP000886700"/>
    </source>
</evidence>
<evidence type="ECO:0000256" key="9">
    <source>
        <dbReference type="SAM" id="MobiDB-lite"/>
    </source>
</evidence>
<dbReference type="InterPro" id="IPR038196">
    <property type="entry name" value="Med25_PTOV_sf"/>
</dbReference>
<evidence type="ECO:0000256" key="3">
    <source>
        <dbReference type="ARBA" id="ARBA00019694"/>
    </source>
</evidence>
<dbReference type="FunFam" id="2.40.290.30:FF:000001">
    <property type="entry name" value="Mediator of RNA polymerase II transcription subunit 25"/>
    <property type="match status" value="1"/>
</dbReference>
<feature type="domain" description="SPIN-DOC-like zinc-finger" evidence="13">
    <location>
        <begin position="825"/>
        <end position="883"/>
    </location>
</feature>
<evidence type="ECO:0000256" key="7">
    <source>
        <dbReference type="ARBA" id="ARBA00023242"/>
    </source>
</evidence>
<evidence type="ECO:0000256" key="5">
    <source>
        <dbReference type="ARBA" id="ARBA00023159"/>
    </source>
</evidence>
<feature type="compositionally biased region" description="Low complexity" evidence="9">
    <location>
        <begin position="674"/>
        <end position="713"/>
    </location>
</feature>
<feature type="compositionally biased region" description="Pro residues" evidence="9">
    <location>
        <begin position="416"/>
        <end position="434"/>
    </location>
</feature>
<evidence type="ECO:0000256" key="4">
    <source>
        <dbReference type="ARBA" id="ARBA00023015"/>
    </source>
</evidence>
<dbReference type="GO" id="GO:0045944">
    <property type="term" value="P:positive regulation of transcription by RNA polymerase II"/>
    <property type="evidence" value="ECO:0007669"/>
    <property type="project" value="TreeGrafter"/>
</dbReference>
<proteinExistence type="inferred from homology"/>
<evidence type="ECO:0000256" key="2">
    <source>
        <dbReference type="ARBA" id="ARBA00009102"/>
    </source>
</evidence>
<feature type="compositionally biased region" description="Pro residues" evidence="9">
    <location>
        <begin position="747"/>
        <end position="759"/>
    </location>
</feature>
<comment type="subcellular location">
    <subcellularLocation>
        <location evidence="1 8">Nucleus</location>
    </subcellularLocation>
</comment>
<evidence type="ECO:0000313" key="15">
    <source>
        <dbReference type="RefSeq" id="XP_012979653.1"/>
    </source>
</evidence>
<comment type="similarity">
    <text evidence="2 8">Belongs to the Mediator complex subunit 25 family.</text>
</comment>
<dbReference type="GO" id="GO:0005667">
    <property type="term" value="C:transcription regulator complex"/>
    <property type="evidence" value="ECO:0007669"/>
    <property type="project" value="UniProtKB-UniRule"/>
</dbReference>
<dbReference type="Gene3D" id="2.40.290.30">
    <property type="entry name" value="Mediator complex subunit 25, ACID domain"/>
    <property type="match status" value="1"/>
</dbReference>